<dbReference type="InterPro" id="IPR000623">
    <property type="entry name" value="Shikimate_kinase/TSH1"/>
</dbReference>
<evidence type="ECO:0000256" key="4">
    <source>
        <dbReference type="ARBA" id="ARBA00022605"/>
    </source>
</evidence>
<dbReference type="AlphaFoldDB" id="A0A1L8CLP9"/>
<feature type="binding site" evidence="11">
    <location>
        <position position="22"/>
    </location>
    <ligand>
        <name>Mg(2+)</name>
        <dbReference type="ChEBI" id="CHEBI:18420"/>
    </ligand>
</feature>
<sequence>MIDEAVCQMYPVLIGLMGCGKSSIGRLLSQELGLTMLDLDHYIVDKAGKTIPEIFDEHGEEGFRDLETEALREVLGTPVVIASGGGVVMREENRIMLEAHAPVIWLKSSLHFLANRIQGDDNRPLTAGRDALTVLQQLADIRYPYYSQCADYILHRGKMNKAASLHAVLEYLKQWQYENTGSQQQTQSSHSLLSSPKFEDA</sequence>
<name>A0A1L8CLP9_9PROT</name>
<dbReference type="GO" id="GO:0009073">
    <property type="term" value="P:aromatic amino acid family biosynthetic process"/>
    <property type="evidence" value="ECO:0007669"/>
    <property type="project" value="UniProtKB-KW"/>
</dbReference>
<comment type="catalytic activity">
    <reaction evidence="10 11">
        <text>shikimate + ATP = 3-phosphoshikimate + ADP + H(+)</text>
        <dbReference type="Rhea" id="RHEA:13121"/>
        <dbReference type="ChEBI" id="CHEBI:15378"/>
        <dbReference type="ChEBI" id="CHEBI:30616"/>
        <dbReference type="ChEBI" id="CHEBI:36208"/>
        <dbReference type="ChEBI" id="CHEBI:145989"/>
        <dbReference type="ChEBI" id="CHEBI:456216"/>
        <dbReference type="EC" id="2.7.1.71"/>
    </reaction>
</comment>
<evidence type="ECO:0000256" key="2">
    <source>
        <dbReference type="ARBA" id="ARBA00006997"/>
    </source>
</evidence>
<organism evidence="13 14">
    <name type="scientific">Mariprofundus micogutta</name>
    <dbReference type="NCBI Taxonomy" id="1921010"/>
    <lineage>
        <taxon>Bacteria</taxon>
        <taxon>Pseudomonadati</taxon>
        <taxon>Pseudomonadota</taxon>
        <taxon>Candidatius Mariprofundia</taxon>
        <taxon>Mariprofundales</taxon>
        <taxon>Mariprofundaceae</taxon>
        <taxon>Mariprofundus</taxon>
    </lineage>
</organism>
<evidence type="ECO:0000256" key="7">
    <source>
        <dbReference type="ARBA" id="ARBA00022777"/>
    </source>
</evidence>
<comment type="subcellular location">
    <subcellularLocation>
        <location evidence="11">Cytoplasm</location>
    </subcellularLocation>
</comment>
<feature type="binding site" evidence="11">
    <location>
        <position position="142"/>
    </location>
    <ligand>
        <name>substrate</name>
    </ligand>
</feature>
<dbReference type="PANTHER" id="PTHR21087:SF16">
    <property type="entry name" value="SHIKIMATE KINASE 1, CHLOROPLASTIC"/>
    <property type="match status" value="1"/>
</dbReference>
<evidence type="ECO:0000256" key="3">
    <source>
        <dbReference type="ARBA" id="ARBA00012154"/>
    </source>
</evidence>
<keyword evidence="14" id="KW-1185">Reference proteome</keyword>
<comment type="caution">
    <text evidence="11">Lacks conserved residue(s) required for the propagation of feature annotation.</text>
</comment>
<dbReference type="HAMAP" id="MF_00109">
    <property type="entry name" value="Shikimate_kinase"/>
    <property type="match status" value="1"/>
</dbReference>
<feature type="binding site" evidence="11">
    <location>
        <position position="123"/>
    </location>
    <ligand>
        <name>ATP</name>
        <dbReference type="ChEBI" id="CHEBI:30616"/>
    </ligand>
</feature>
<evidence type="ECO:0000256" key="5">
    <source>
        <dbReference type="ARBA" id="ARBA00022679"/>
    </source>
</evidence>
<feature type="binding site" evidence="11">
    <location>
        <position position="64"/>
    </location>
    <ligand>
        <name>substrate</name>
    </ligand>
</feature>
<evidence type="ECO:0000256" key="8">
    <source>
        <dbReference type="ARBA" id="ARBA00022840"/>
    </source>
</evidence>
<proteinExistence type="inferred from homology"/>
<dbReference type="STRING" id="1921010.MMIC_P0790"/>
<dbReference type="GO" id="GO:0009423">
    <property type="term" value="P:chorismate biosynthetic process"/>
    <property type="evidence" value="ECO:0007669"/>
    <property type="project" value="UniProtKB-UniRule"/>
</dbReference>
<dbReference type="GO" id="GO:0008652">
    <property type="term" value="P:amino acid biosynthetic process"/>
    <property type="evidence" value="ECO:0007669"/>
    <property type="project" value="UniProtKB-KW"/>
</dbReference>
<keyword evidence="4 11" id="KW-0028">Amino-acid biosynthesis</keyword>
<dbReference type="UniPathway" id="UPA00053">
    <property type="reaction ID" value="UER00088"/>
</dbReference>
<dbReference type="InterPro" id="IPR023000">
    <property type="entry name" value="Shikimate_kinase_CS"/>
</dbReference>
<keyword evidence="11" id="KW-0963">Cytoplasm</keyword>
<evidence type="ECO:0000313" key="14">
    <source>
        <dbReference type="Proteomes" id="UP000231632"/>
    </source>
</evidence>
<protein>
    <recommendedName>
        <fullName evidence="3 11">Shikimate kinase</fullName>
        <shortName evidence="11">SK</shortName>
        <ecNumber evidence="3 11">2.7.1.71</ecNumber>
    </recommendedName>
</protein>
<feature type="region of interest" description="Disordered" evidence="12">
    <location>
        <begin position="182"/>
        <end position="201"/>
    </location>
</feature>
<dbReference type="Pfam" id="PF01202">
    <property type="entry name" value="SKI"/>
    <property type="match status" value="1"/>
</dbReference>
<keyword evidence="6 11" id="KW-0547">Nucleotide-binding</keyword>
<dbReference type="GO" id="GO:0005829">
    <property type="term" value="C:cytosol"/>
    <property type="evidence" value="ECO:0007669"/>
    <property type="project" value="TreeGrafter"/>
</dbReference>
<evidence type="ECO:0000256" key="10">
    <source>
        <dbReference type="ARBA" id="ARBA00048567"/>
    </source>
</evidence>
<accession>A0A1L8CLP9</accession>
<dbReference type="GO" id="GO:0005524">
    <property type="term" value="F:ATP binding"/>
    <property type="evidence" value="ECO:0007669"/>
    <property type="project" value="UniProtKB-UniRule"/>
</dbReference>
<evidence type="ECO:0000256" key="12">
    <source>
        <dbReference type="SAM" id="MobiDB-lite"/>
    </source>
</evidence>
<evidence type="ECO:0000313" key="13">
    <source>
        <dbReference type="EMBL" id="GAV19832.1"/>
    </source>
</evidence>
<dbReference type="Gene3D" id="3.40.50.300">
    <property type="entry name" value="P-loop containing nucleotide triphosphate hydrolases"/>
    <property type="match status" value="1"/>
</dbReference>
<evidence type="ECO:0000256" key="11">
    <source>
        <dbReference type="HAMAP-Rule" id="MF_00109"/>
    </source>
</evidence>
<dbReference type="Proteomes" id="UP000231632">
    <property type="component" value="Unassembled WGS sequence"/>
</dbReference>
<keyword evidence="7 11" id="KW-0418">Kinase</keyword>
<comment type="subunit">
    <text evidence="11">Monomer.</text>
</comment>
<keyword evidence="9 11" id="KW-0057">Aromatic amino acid biosynthesis</keyword>
<comment type="pathway">
    <text evidence="1 11">Metabolic intermediate biosynthesis; chorismate biosynthesis; chorismate from D-erythrose 4-phosphate and phosphoenolpyruvate: step 5/7.</text>
</comment>
<feature type="binding site" evidence="11">
    <location>
        <position position="40"/>
    </location>
    <ligand>
        <name>substrate</name>
    </ligand>
</feature>
<gene>
    <name evidence="11" type="primary">aroK</name>
    <name evidence="13" type="ORF">MMIC_P0790</name>
</gene>
<dbReference type="PROSITE" id="PS01128">
    <property type="entry name" value="SHIKIMATE_KINASE"/>
    <property type="match status" value="1"/>
</dbReference>
<dbReference type="PRINTS" id="PR01100">
    <property type="entry name" value="SHIKIMTKNASE"/>
</dbReference>
<reference evidence="13 14" key="1">
    <citation type="journal article" date="2017" name="Arch. Microbiol.">
        <title>Mariprofundus micogutta sp. nov., a novel iron-oxidizing zetaproteobacterium isolated from a deep-sea hydrothermal field at the Bayonnaise knoll of the Izu-Ogasawara arc, and a description of Mariprofundales ord. nov. and Zetaproteobacteria classis nov.</title>
        <authorList>
            <person name="Makita H."/>
            <person name="Tanaka E."/>
            <person name="Mitsunobu S."/>
            <person name="Miyazaki M."/>
            <person name="Nunoura T."/>
            <person name="Uematsu K."/>
            <person name="Takaki Y."/>
            <person name="Nishi S."/>
            <person name="Shimamura S."/>
            <person name="Takai K."/>
        </authorList>
    </citation>
    <scope>NUCLEOTIDE SEQUENCE [LARGE SCALE GENOMIC DNA]</scope>
    <source>
        <strain evidence="13 14">ET2</strain>
    </source>
</reference>
<evidence type="ECO:0000256" key="9">
    <source>
        <dbReference type="ARBA" id="ARBA00023141"/>
    </source>
</evidence>
<dbReference type="PANTHER" id="PTHR21087">
    <property type="entry name" value="SHIKIMATE KINASE"/>
    <property type="match status" value="1"/>
</dbReference>
<dbReference type="EC" id="2.7.1.71" evidence="3 11"/>
<evidence type="ECO:0000256" key="6">
    <source>
        <dbReference type="ARBA" id="ARBA00022741"/>
    </source>
</evidence>
<keyword evidence="11" id="KW-0479">Metal-binding</keyword>
<keyword evidence="11" id="KW-0460">Magnesium</keyword>
<feature type="binding site" evidence="11">
    <location>
        <position position="85"/>
    </location>
    <ligand>
        <name>substrate</name>
    </ligand>
</feature>
<evidence type="ECO:0000256" key="1">
    <source>
        <dbReference type="ARBA" id="ARBA00004842"/>
    </source>
</evidence>
<dbReference type="InterPro" id="IPR027417">
    <property type="entry name" value="P-loop_NTPase"/>
</dbReference>
<feature type="compositionally biased region" description="Low complexity" evidence="12">
    <location>
        <begin position="182"/>
        <end position="195"/>
    </location>
</feature>
<dbReference type="EMBL" id="BDFD01000005">
    <property type="protein sequence ID" value="GAV19832.1"/>
    <property type="molecule type" value="Genomic_DNA"/>
</dbReference>
<comment type="caution">
    <text evidence="13">The sequence shown here is derived from an EMBL/GenBank/DDBJ whole genome shotgun (WGS) entry which is preliminary data.</text>
</comment>
<dbReference type="CDD" id="cd00464">
    <property type="entry name" value="SK"/>
    <property type="match status" value="1"/>
</dbReference>
<comment type="similarity">
    <text evidence="2 11">Belongs to the shikimate kinase family.</text>
</comment>
<dbReference type="GO" id="GO:0000287">
    <property type="term" value="F:magnesium ion binding"/>
    <property type="evidence" value="ECO:0007669"/>
    <property type="project" value="UniProtKB-UniRule"/>
</dbReference>
<dbReference type="InterPro" id="IPR031322">
    <property type="entry name" value="Shikimate/glucono_kinase"/>
</dbReference>
<dbReference type="GO" id="GO:0004765">
    <property type="term" value="F:shikimate kinase activity"/>
    <property type="evidence" value="ECO:0007669"/>
    <property type="project" value="UniProtKB-UniRule"/>
</dbReference>
<dbReference type="SUPFAM" id="SSF52540">
    <property type="entry name" value="P-loop containing nucleoside triphosphate hydrolases"/>
    <property type="match status" value="1"/>
</dbReference>
<comment type="function">
    <text evidence="11">Catalyzes the specific phosphorylation of the 3-hydroxyl group of shikimic acid using ATP as a cosubstrate.</text>
</comment>
<feature type="binding site" evidence="11">
    <location>
        <begin position="18"/>
        <end position="23"/>
    </location>
    <ligand>
        <name>ATP</name>
        <dbReference type="ChEBI" id="CHEBI:30616"/>
    </ligand>
</feature>
<keyword evidence="5 11" id="KW-0808">Transferase</keyword>
<keyword evidence="8 11" id="KW-0067">ATP-binding</keyword>
<comment type="cofactor">
    <cofactor evidence="11">
        <name>Mg(2+)</name>
        <dbReference type="ChEBI" id="CHEBI:18420"/>
    </cofactor>
    <text evidence="11">Binds 1 Mg(2+) ion per subunit.</text>
</comment>